<evidence type="ECO:0000259" key="2">
    <source>
        <dbReference type="SMART" id="SM00382"/>
    </source>
</evidence>
<keyword evidence="1" id="KW-0378">Hydrolase</keyword>
<accession>A0A8J2IXT6</accession>
<reference evidence="3" key="1">
    <citation type="submission" date="2021-05" db="EMBL/GenBank/DDBJ databases">
        <authorList>
            <person name="Khan N."/>
        </authorList>
    </citation>
    <scope>NUCLEOTIDE SEQUENCE</scope>
</reference>
<dbReference type="SMART" id="SM00382">
    <property type="entry name" value="AAA"/>
    <property type="match status" value="1"/>
</dbReference>
<dbReference type="Pfam" id="PF05970">
    <property type="entry name" value="PIF1"/>
    <property type="match status" value="1"/>
</dbReference>
<dbReference type="EMBL" id="CAJSTJ010000165">
    <property type="protein sequence ID" value="CAG7564376.1"/>
    <property type="molecule type" value="Genomic_DNA"/>
</dbReference>
<keyword evidence="1" id="KW-0233">DNA recombination</keyword>
<dbReference type="PANTHER" id="PTHR47642">
    <property type="entry name" value="ATP-DEPENDENT DNA HELICASE"/>
    <property type="match status" value="1"/>
</dbReference>
<dbReference type="GO" id="GO:0043139">
    <property type="term" value="F:5'-3' DNA helicase activity"/>
    <property type="evidence" value="ECO:0007669"/>
    <property type="project" value="UniProtKB-EC"/>
</dbReference>
<dbReference type="GO" id="GO:0005524">
    <property type="term" value="F:ATP binding"/>
    <property type="evidence" value="ECO:0007669"/>
    <property type="project" value="UniProtKB-KW"/>
</dbReference>
<dbReference type="GO" id="GO:0016787">
    <property type="term" value="F:hydrolase activity"/>
    <property type="evidence" value="ECO:0007669"/>
    <property type="project" value="UniProtKB-KW"/>
</dbReference>
<keyword evidence="1" id="KW-0547">Nucleotide-binding</keyword>
<dbReference type="CDD" id="cd18809">
    <property type="entry name" value="SF1_C_RecD"/>
    <property type="match status" value="1"/>
</dbReference>
<evidence type="ECO:0000313" key="4">
    <source>
        <dbReference type="Proteomes" id="UP000693738"/>
    </source>
</evidence>
<keyword evidence="1" id="KW-0234">DNA repair</keyword>
<gene>
    <name evidence="3" type="ORF">FEQUK3_LOCUS10087</name>
</gene>
<organism evidence="3 4">
    <name type="scientific">Fusarium equiseti</name>
    <name type="common">Fusarium scirpi</name>
    <dbReference type="NCBI Taxonomy" id="61235"/>
    <lineage>
        <taxon>Eukaryota</taxon>
        <taxon>Fungi</taxon>
        <taxon>Dikarya</taxon>
        <taxon>Ascomycota</taxon>
        <taxon>Pezizomycotina</taxon>
        <taxon>Sordariomycetes</taxon>
        <taxon>Hypocreomycetidae</taxon>
        <taxon>Hypocreales</taxon>
        <taxon>Nectriaceae</taxon>
        <taxon>Fusarium</taxon>
        <taxon>Fusarium incarnatum-equiseti species complex</taxon>
    </lineage>
</organism>
<keyword evidence="1" id="KW-0347">Helicase</keyword>
<feature type="domain" description="AAA+ ATPase" evidence="2">
    <location>
        <begin position="188"/>
        <end position="439"/>
    </location>
</feature>
<dbReference type="EC" id="5.6.2.3" evidence="1"/>
<proteinExistence type="inferred from homology"/>
<dbReference type="Proteomes" id="UP000693738">
    <property type="component" value="Unassembled WGS sequence"/>
</dbReference>
<keyword evidence="1" id="KW-0067">ATP-binding</keyword>
<dbReference type="GO" id="GO:0000723">
    <property type="term" value="P:telomere maintenance"/>
    <property type="evidence" value="ECO:0007669"/>
    <property type="project" value="InterPro"/>
</dbReference>
<dbReference type="InterPro" id="IPR051055">
    <property type="entry name" value="PIF1_helicase"/>
</dbReference>
<sequence length="679" mass="75937">MIIYMIMAMSDNKVYISRLFETAEIIGSHFLDLTGSYSTTESSSIWADWIFAESRRRMSCLWLIISCVITIESGKTGSGCHALYDLPLPSSKMLWEAKTLEEWQTEKAFFEVSRPVKTLGELVSAKGNVGDVVEKQKLLAWEMGSDKMAAMLDIAVDISSDEDEPAAPVDSSPVLCQEQQELVDIILDGHNVFFTGSAGCGKSTALKAAISQLEAAKRRVFVCAPTGIAALNIGGITLHSYMGWNVDDRNLSLRNLIGKMTQKRKTSGGNKAPNPTARRLRQTDVLIMDEISMIENNFITRVEACLRDICGGAWGGLQIIVTGDFCQLPPVKPFENCAECGAERKDWLENDEGDMWCPNGHGPWKRRNGLSTNDKVFIKILQKCRLGIPFTDEDYDILFNHETEPNMEETATQLYCLKRDAAIKNAQKFRQIVDHYPCEYMALDDVIFPDHYKEEWKGWYNQRNADKTLKKLDDHRFNPKVELKKTQLVVLQVNLNQKKGLVNGSQGFIVDWEPIELGSLPQIEGTQGELKMDQVSIFTRQYIAANPDPKKHAWPVVQFKSGLRRTIYPVCDINPQGVSGIKVMRTQIPLLPGWALTIHKSQGMTLDRVIVNLKKSFEPGQAYVALSRATNLRGLKIGGGDRSDLSIGVGGNQEVHGFWRDTFGDDLYADHLGDTVGSP</sequence>
<protein>
    <recommendedName>
        <fullName evidence="1">ATP-dependent DNA helicase</fullName>
        <ecNumber evidence="1">5.6.2.3</ecNumber>
    </recommendedName>
</protein>
<evidence type="ECO:0000313" key="3">
    <source>
        <dbReference type="EMBL" id="CAG7564376.1"/>
    </source>
</evidence>
<keyword evidence="1" id="KW-0227">DNA damage</keyword>
<dbReference type="InterPro" id="IPR010285">
    <property type="entry name" value="DNA_helicase_pif1-like_DEAD"/>
</dbReference>
<comment type="caution">
    <text evidence="3">The sequence shown here is derived from an EMBL/GenBank/DDBJ whole genome shotgun (WGS) entry which is preliminary data.</text>
</comment>
<comment type="cofactor">
    <cofactor evidence="1">
        <name>Mg(2+)</name>
        <dbReference type="ChEBI" id="CHEBI:18420"/>
    </cofactor>
</comment>
<dbReference type="GO" id="GO:0006281">
    <property type="term" value="P:DNA repair"/>
    <property type="evidence" value="ECO:0007669"/>
    <property type="project" value="UniProtKB-KW"/>
</dbReference>
<comment type="catalytic activity">
    <reaction evidence="1">
        <text>ATP + H2O = ADP + phosphate + H(+)</text>
        <dbReference type="Rhea" id="RHEA:13065"/>
        <dbReference type="ChEBI" id="CHEBI:15377"/>
        <dbReference type="ChEBI" id="CHEBI:15378"/>
        <dbReference type="ChEBI" id="CHEBI:30616"/>
        <dbReference type="ChEBI" id="CHEBI:43474"/>
        <dbReference type="ChEBI" id="CHEBI:456216"/>
        <dbReference type="EC" id="5.6.2.3"/>
    </reaction>
</comment>
<name>A0A8J2IXT6_FUSEQ</name>
<dbReference type="GO" id="GO:0006310">
    <property type="term" value="P:DNA recombination"/>
    <property type="evidence" value="ECO:0007669"/>
    <property type="project" value="UniProtKB-KW"/>
</dbReference>
<dbReference type="InterPro" id="IPR003593">
    <property type="entry name" value="AAA+_ATPase"/>
</dbReference>
<dbReference type="PANTHER" id="PTHR47642:SF7">
    <property type="entry name" value="ATP-DEPENDENT DNA HELICASE PIF1"/>
    <property type="match status" value="1"/>
</dbReference>
<dbReference type="AlphaFoldDB" id="A0A8J2IXT6"/>
<evidence type="ECO:0000256" key="1">
    <source>
        <dbReference type="RuleBase" id="RU363044"/>
    </source>
</evidence>
<comment type="similarity">
    <text evidence="1">Belongs to the helicase family.</text>
</comment>